<proteinExistence type="predicted"/>
<evidence type="ECO:0000313" key="1">
    <source>
        <dbReference type="EMBL" id="KAI2381702.1"/>
    </source>
</evidence>
<protein>
    <submittedName>
        <fullName evidence="1">Uncharacterized protein</fullName>
    </submittedName>
</protein>
<accession>A0ACB8UMA8</accession>
<name>A0ACB8UMA8_9EURO</name>
<dbReference type="EMBL" id="JALBCA010000186">
    <property type="protein sequence ID" value="KAI2381702.1"/>
    <property type="molecule type" value="Genomic_DNA"/>
</dbReference>
<gene>
    <name evidence="1" type="ORF">LOY88_006656</name>
</gene>
<sequence length="491" mass="54219">MLLVVVAGVCVLALVCTRLLARVSALAAIPNAHFSVPFSTAWIWWKRQQGCQNRTILALHQRLGPIVRLGPREVSVNSAGGLRTVYVSGAFEKTSWYRELFQNYNVSNLVSTEAHGPHSVQKRMITGIYSKSYLQNSRDLAEISRATIFGRLLPLLDSLATSQTAVNVLSLGKAIGMDFTTAYLFGSANGTDFVSDKPCRNAWLAMYEKFKYQQPEDRAFGPVEQWCLGLCKAAEAYGVVQPGIGTFPVVHRQLFSSLQRLHSPARPSAEPSIIVASEMLDHIVAGHETTGITLTYLMYELSRRPELMITLRHELHGLSRPIQLPGVACDAHTRVLPSAQEIDKLPLLEAVVRETLRLYPAAGAPQPRVSHSKSAVIEGYVIPSGVTVSSCAYSLHRNPRVFPEPEEWIPSRWMRTPAEVKEMNRWFWAFGSGGRMCLGSNLALQELKLVAAAIYSNFTTFIVDAEGIEQADSFIGGPVSNKLILGFTHAR</sequence>
<comment type="caution">
    <text evidence="1">The sequence shown here is derived from an EMBL/GenBank/DDBJ whole genome shotgun (WGS) entry which is preliminary data.</text>
</comment>
<organism evidence="1">
    <name type="scientific">Ophidiomyces ophidiicola</name>
    <dbReference type="NCBI Taxonomy" id="1387563"/>
    <lineage>
        <taxon>Eukaryota</taxon>
        <taxon>Fungi</taxon>
        <taxon>Dikarya</taxon>
        <taxon>Ascomycota</taxon>
        <taxon>Pezizomycotina</taxon>
        <taxon>Eurotiomycetes</taxon>
        <taxon>Eurotiomycetidae</taxon>
        <taxon>Onygenales</taxon>
        <taxon>Onygenaceae</taxon>
        <taxon>Ophidiomyces</taxon>
    </lineage>
</organism>
<reference evidence="1" key="1">
    <citation type="journal article" date="2022" name="bioRxiv">
        <title>Population genetic analysis of Ophidiomyces ophidiicola, the causative agent of snake fungal disease, indicates recent introductions to the USA.</title>
        <authorList>
            <person name="Ladner J.T."/>
            <person name="Palmer J.M."/>
            <person name="Ettinger C.L."/>
            <person name="Stajich J.E."/>
            <person name="Farrell T.M."/>
            <person name="Glorioso B.M."/>
            <person name="Lawson B."/>
            <person name="Price S.J."/>
            <person name="Stengle A.G."/>
            <person name="Grear D.A."/>
            <person name="Lorch J.M."/>
        </authorList>
    </citation>
    <scope>NUCLEOTIDE SEQUENCE</scope>
    <source>
        <strain evidence="1">NWHC 24266-5</strain>
    </source>
</reference>